<dbReference type="PANTHER" id="PTHR13710">
    <property type="entry name" value="DNA HELICASE RECQ FAMILY MEMBER"/>
    <property type="match status" value="1"/>
</dbReference>
<feature type="domain" description="HRDC" evidence="15">
    <location>
        <begin position="743"/>
        <end position="826"/>
    </location>
</feature>
<feature type="domain" description="Helicase ATP-binding" evidence="16">
    <location>
        <begin position="118"/>
        <end position="299"/>
    </location>
</feature>
<feature type="region of interest" description="Disordered" evidence="14">
    <location>
        <begin position="48"/>
        <end position="87"/>
    </location>
</feature>
<comment type="similarity">
    <text evidence="2 13">Belongs to the helicase family. RecQ subfamily.</text>
</comment>
<keyword evidence="9" id="KW-0234">DNA repair</keyword>
<dbReference type="GO" id="GO:0005694">
    <property type="term" value="C:chromosome"/>
    <property type="evidence" value="ECO:0007669"/>
    <property type="project" value="TreeGrafter"/>
</dbReference>
<gene>
    <name evidence="18" type="ORF">K452DRAFT_223123</name>
</gene>
<feature type="compositionally biased region" description="Acidic residues" evidence="14">
    <location>
        <begin position="845"/>
        <end position="861"/>
    </location>
</feature>
<keyword evidence="3 13" id="KW-0547">Nucleotide-binding</keyword>
<dbReference type="Gene3D" id="1.10.10.10">
    <property type="entry name" value="Winged helix-like DNA-binding domain superfamily/Winged helix DNA-binding domain"/>
    <property type="match status" value="1"/>
</dbReference>
<dbReference type="InterPro" id="IPR010997">
    <property type="entry name" value="HRDC-like_sf"/>
</dbReference>
<dbReference type="Pfam" id="PF00270">
    <property type="entry name" value="DEAD"/>
    <property type="match status" value="1"/>
</dbReference>
<dbReference type="SUPFAM" id="SSF47819">
    <property type="entry name" value="HRDC-like"/>
    <property type="match status" value="1"/>
</dbReference>
<dbReference type="InterPro" id="IPR018982">
    <property type="entry name" value="RQC_domain"/>
</dbReference>
<keyword evidence="11 13" id="KW-0539">Nucleus</keyword>
<comment type="catalytic activity">
    <reaction evidence="12 13">
        <text>Couples ATP hydrolysis with the unwinding of duplex DNA by translocating in the 3'-5' direction.</text>
        <dbReference type="EC" id="5.6.2.4"/>
    </reaction>
</comment>
<dbReference type="GO" id="GO:0005524">
    <property type="term" value="F:ATP binding"/>
    <property type="evidence" value="ECO:0007669"/>
    <property type="project" value="UniProtKB-KW"/>
</dbReference>
<dbReference type="SMART" id="SM00956">
    <property type="entry name" value="RQC"/>
    <property type="match status" value="1"/>
</dbReference>
<dbReference type="InterPro" id="IPR036388">
    <property type="entry name" value="WH-like_DNA-bd_sf"/>
</dbReference>
<keyword evidence="6 13" id="KW-0347">Helicase</keyword>
<evidence type="ECO:0000256" key="14">
    <source>
        <dbReference type="SAM" id="MobiDB-lite"/>
    </source>
</evidence>
<evidence type="ECO:0000259" key="16">
    <source>
        <dbReference type="PROSITE" id="PS51192"/>
    </source>
</evidence>
<dbReference type="EC" id="5.6.2.4" evidence="13"/>
<dbReference type="GO" id="GO:0005634">
    <property type="term" value="C:nucleus"/>
    <property type="evidence" value="ECO:0007669"/>
    <property type="project" value="UniProtKB-SubCell"/>
</dbReference>
<evidence type="ECO:0000256" key="7">
    <source>
        <dbReference type="ARBA" id="ARBA00022840"/>
    </source>
</evidence>
<evidence type="ECO:0000256" key="5">
    <source>
        <dbReference type="ARBA" id="ARBA00022801"/>
    </source>
</evidence>
<dbReference type="InterPro" id="IPR001650">
    <property type="entry name" value="Helicase_C-like"/>
</dbReference>
<dbReference type="Pfam" id="PF00271">
    <property type="entry name" value="Helicase_C"/>
    <property type="match status" value="1"/>
</dbReference>
<dbReference type="EMBL" id="ML995479">
    <property type="protein sequence ID" value="KAF2144679.1"/>
    <property type="molecule type" value="Genomic_DNA"/>
</dbReference>
<dbReference type="Pfam" id="PF16124">
    <property type="entry name" value="RecQ_Zn_bind"/>
    <property type="match status" value="1"/>
</dbReference>
<feature type="compositionally biased region" description="Acidic residues" evidence="14">
    <location>
        <begin position="703"/>
        <end position="712"/>
    </location>
</feature>
<evidence type="ECO:0000259" key="15">
    <source>
        <dbReference type="PROSITE" id="PS50967"/>
    </source>
</evidence>
<feature type="region of interest" description="Disordered" evidence="14">
    <location>
        <begin position="699"/>
        <end position="725"/>
    </location>
</feature>
<evidence type="ECO:0000256" key="1">
    <source>
        <dbReference type="ARBA" id="ARBA00004123"/>
    </source>
</evidence>
<feature type="compositionally biased region" description="Acidic residues" evidence="14">
    <location>
        <begin position="14"/>
        <end position="26"/>
    </location>
</feature>
<feature type="region of interest" description="Disordered" evidence="14">
    <location>
        <begin position="893"/>
        <end position="979"/>
    </location>
</feature>
<dbReference type="PANTHER" id="PTHR13710:SF153">
    <property type="entry name" value="RECQ-LIKE DNA HELICASE BLM"/>
    <property type="match status" value="1"/>
</dbReference>
<dbReference type="PROSITE" id="PS00690">
    <property type="entry name" value="DEAH_ATP_HELICASE"/>
    <property type="match status" value="1"/>
</dbReference>
<keyword evidence="4" id="KW-0227">DNA damage</keyword>
<dbReference type="PROSITE" id="PS51192">
    <property type="entry name" value="HELICASE_ATP_BIND_1"/>
    <property type="match status" value="1"/>
</dbReference>
<evidence type="ECO:0000256" key="2">
    <source>
        <dbReference type="ARBA" id="ARBA00005446"/>
    </source>
</evidence>
<dbReference type="CDD" id="cd17920">
    <property type="entry name" value="DEXHc_RecQ"/>
    <property type="match status" value="1"/>
</dbReference>
<dbReference type="InterPro" id="IPR032284">
    <property type="entry name" value="RecQ_Zn-bd"/>
</dbReference>
<evidence type="ECO:0000256" key="13">
    <source>
        <dbReference type="RuleBase" id="RU364117"/>
    </source>
</evidence>
<evidence type="ECO:0000256" key="10">
    <source>
        <dbReference type="ARBA" id="ARBA00023235"/>
    </source>
</evidence>
<evidence type="ECO:0000256" key="6">
    <source>
        <dbReference type="ARBA" id="ARBA00022806"/>
    </source>
</evidence>
<dbReference type="GO" id="GO:0000724">
    <property type="term" value="P:double-strand break repair via homologous recombination"/>
    <property type="evidence" value="ECO:0007669"/>
    <property type="project" value="TreeGrafter"/>
</dbReference>
<dbReference type="PROSITE" id="PS51194">
    <property type="entry name" value="HELICASE_CTER"/>
    <property type="match status" value="1"/>
</dbReference>
<dbReference type="GO" id="GO:0009378">
    <property type="term" value="F:four-way junction helicase activity"/>
    <property type="evidence" value="ECO:0007669"/>
    <property type="project" value="TreeGrafter"/>
</dbReference>
<reference evidence="18" key="1">
    <citation type="journal article" date="2020" name="Stud. Mycol.">
        <title>101 Dothideomycetes genomes: a test case for predicting lifestyles and emergence of pathogens.</title>
        <authorList>
            <person name="Haridas S."/>
            <person name="Albert R."/>
            <person name="Binder M."/>
            <person name="Bloem J."/>
            <person name="Labutti K."/>
            <person name="Salamov A."/>
            <person name="Andreopoulos B."/>
            <person name="Baker S."/>
            <person name="Barry K."/>
            <person name="Bills G."/>
            <person name="Bluhm B."/>
            <person name="Cannon C."/>
            <person name="Castanera R."/>
            <person name="Culley D."/>
            <person name="Daum C."/>
            <person name="Ezra D."/>
            <person name="Gonzalez J."/>
            <person name="Henrissat B."/>
            <person name="Kuo A."/>
            <person name="Liang C."/>
            <person name="Lipzen A."/>
            <person name="Lutzoni F."/>
            <person name="Magnuson J."/>
            <person name="Mondo S."/>
            <person name="Nolan M."/>
            <person name="Ohm R."/>
            <person name="Pangilinan J."/>
            <person name="Park H.-J."/>
            <person name="Ramirez L."/>
            <person name="Alfaro M."/>
            <person name="Sun H."/>
            <person name="Tritt A."/>
            <person name="Yoshinaga Y."/>
            <person name="Zwiers L.-H."/>
            <person name="Turgeon B."/>
            <person name="Goodwin S."/>
            <person name="Spatafora J."/>
            <person name="Crous P."/>
            <person name="Grigoriev I."/>
        </authorList>
    </citation>
    <scope>NUCLEOTIDE SEQUENCE</scope>
    <source>
        <strain evidence="18">CBS 121167</strain>
    </source>
</reference>
<dbReference type="FunFam" id="3.40.50.300:FF:000537">
    <property type="entry name" value="Bloom syndrome RecQ-like helicase"/>
    <property type="match status" value="1"/>
</dbReference>
<dbReference type="CDD" id="cd18794">
    <property type="entry name" value="SF2_C_RecQ"/>
    <property type="match status" value="1"/>
</dbReference>
<feature type="compositionally biased region" description="Gly residues" evidence="14">
    <location>
        <begin position="963"/>
        <end position="979"/>
    </location>
</feature>
<dbReference type="Gene3D" id="3.40.50.300">
    <property type="entry name" value="P-loop containing nucleotide triphosphate hydrolases"/>
    <property type="match status" value="2"/>
</dbReference>
<feature type="region of interest" description="Disordered" evidence="14">
    <location>
        <begin position="1"/>
        <end position="26"/>
    </location>
</feature>
<evidence type="ECO:0000256" key="8">
    <source>
        <dbReference type="ARBA" id="ARBA00023125"/>
    </source>
</evidence>
<dbReference type="GO" id="GO:0003677">
    <property type="term" value="F:DNA binding"/>
    <property type="evidence" value="ECO:0007669"/>
    <property type="project" value="UniProtKB-KW"/>
</dbReference>
<feature type="compositionally biased region" description="Low complexity" evidence="14">
    <location>
        <begin position="928"/>
        <end position="940"/>
    </location>
</feature>
<dbReference type="FunFam" id="1.10.10.10:FF:000495">
    <property type="entry name" value="RecQ family helicase MusN"/>
    <property type="match status" value="1"/>
</dbReference>
<dbReference type="SUPFAM" id="SSF52540">
    <property type="entry name" value="P-loop containing nucleoside triphosphate hydrolases"/>
    <property type="match status" value="2"/>
</dbReference>
<proteinExistence type="inferred from homology"/>
<dbReference type="GO" id="GO:0005737">
    <property type="term" value="C:cytoplasm"/>
    <property type="evidence" value="ECO:0007669"/>
    <property type="project" value="TreeGrafter"/>
</dbReference>
<dbReference type="InterPro" id="IPR002464">
    <property type="entry name" value="DNA/RNA_helicase_DEAH_CS"/>
</dbReference>
<evidence type="ECO:0000259" key="17">
    <source>
        <dbReference type="PROSITE" id="PS51194"/>
    </source>
</evidence>
<dbReference type="SMART" id="SM00487">
    <property type="entry name" value="DEXDc"/>
    <property type="match status" value="1"/>
</dbReference>
<dbReference type="SMART" id="SM00490">
    <property type="entry name" value="HELICc"/>
    <property type="match status" value="1"/>
</dbReference>
<protein>
    <recommendedName>
        <fullName evidence="13">ATP-dependent DNA helicase</fullName>
        <ecNumber evidence="13">5.6.2.4</ecNumber>
    </recommendedName>
</protein>
<dbReference type="InterPro" id="IPR027417">
    <property type="entry name" value="P-loop_NTPase"/>
</dbReference>
<feature type="region of interest" description="Disordered" evidence="14">
    <location>
        <begin position="844"/>
        <end position="864"/>
    </location>
</feature>
<organism evidence="18 19">
    <name type="scientific">Aplosporella prunicola CBS 121167</name>
    <dbReference type="NCBI Taxonomy" id="1176127"/>
    <lineage>
        <taxon>Eukaryota</taxon>
        <taxon>Fungi</taxon>
        <taxon>Dikarya</taxon>
        <taxon>Ascomycota</taxon>
        <taxon>Pezizomycotina</taxon>
        <taxon>Dothideomycetes</taxon>
        <taxon>Dothideomycetes incertae sedis</taxon>
        <taxon>Botryosphaeriales</taxon>
        <taxon>Aplosporellaceae</taxon>
        <taxon>Aplosporella</taxon>
    </lineage>
</organism>
<dbReference type="Pfam" id="PF00570">
    <property type="entry name" value="HRDC"/>
    <property type="match status" value="1"/>
</dbReference>
<evidence type="ECO:0000313" key="19">
    <source>
        <dbReference type="Proteomes" id="UP000799438"/>
    </source>
</evidence>
<dbReference type="GO" id="GO:0043138">
    <property type="term" value="F:3'-5' DNA helicase activity"/>
    <property type="evidence" value="ECO:0007669"/>
    <property type="project" value="UniProtKB-EC"/>
</dbReference>
<dbReference type="Pfam" id="PF09382">
    <property type="entry name" value="RQC"/>
    <property type="match status" value="1"/>
</dbReference>
<evidence type="ECO:0000256" key="12">
    <source>
        <dbReference type="ARBA" id="ARBA00034617"/>
    </source>
</evidence>
<evidence type="ECO:0000256" key="9">
    <source>
        <dbReference type="ARBA" id="ARBA00023204"/>
    </source>
</evidence>
<sequence length="979" mass="109561">MYGTNMGTPPMQAADDDDFDDSDIDDEEMLDVAEDIENFEKTNTLNWNQGPRDVFQETTGNRLAQRQRPVPKKTATSIASGLPASSAHPQYQWSRDVKAVLKDRFHLRGFRPNQLEAINATLAGKDCFVLMPTGGGKSLCYQLPSVIYSGKTRGVTVVISPLLSLMTDQVAHMKNLRIQAMSFNGETSATERRCIMDGLRESHVEKFIQLLYVAPEMLSKSATMVSALQALHQRQRLARIVIDEAHCVSQWGHDFRPDYKLLGNLRRQFVGVPVMALTATATENVKVDTIHNLGIRGCEVFAQSFNRPNLYYEIRQKSKGTDVLEDIAMTINSQYAGQSGIVYCLSRKKCELIAKNLKQRFNVKAQHYHAGMSPSERSETQRSWQTGKCDVIVATIAFGMGIDKPDVRFVIHHSIPKSLEGYYQETGRAGRDGKRSGCFLYYGYQDTNTLKWMIDKGEGEKLQKDRQYAMLRNVVQYCENKSDCRRAQVLAYFNEQFKPEDCNNTCDNCNSSSTFEPRDFTEDAIAAISLVRKIHEQQVTILHCADVFRGGKSKKITDLHHNSLDEYRAGSHLERGEAERLFNRLVSEDALKEYNVLNGAGFASQYIKPGKYADEFGSGRRRLIIHVRASPNSKSTKGKAAPKKKAQTGVAAACGGLPLSTNVSSPIQAAARRRKIQSYRLDNQDALHANGYESDEFVANGEENSDDDSDDFEPIRTTSKRKRATVQKLGPPITIDEKMDGLTELHREVVENFVREARRECENVMMAKNLRAHPFTDTMLREMAISFPASLDDMLAIPNINAEMVKHYGKRFLKLIEKASVFYASMMEEQDGQRAPMDPNREIVEISDDDDGNDGGDDFDLDLSPQDVRSSYFQQEDDPDVTAFNAKFEQWQDAAHTSQKARAVSPKNQRGKFGNSSKNFSRKHSRRSSGGFSKGRSNSGVTKKTTSKKRESGNGFKFKPKRGGGGGGGATGGIGMMPI</sequence>
<dbReference type="Gene3D" id="1.10.150.80">
    <property type="entry name" value="HRDC domain"/>
    <property type="match status" value="1"/>
</dbReference>
<dbReference type="AlphaFoldDB" id="A0A6A6BKP3"/>
<dbReference type="InterPro" id="IPR014001">
    <property type="entry name" value="Helicase_ATP-bd"/>
</dbReference>
<keyword evidence="19" id="KW-1185">Reference proteome</keyword>
<dbReference type="RefSeq" id="XP_033400391.1">
    <property type="nucleotide sequence ID" value="XM_033536600.1"/>
</dbReference>
<evidence type="ECO:0000313" key="18">
    <source>
        <dbReference type="EMBL" id="KAF2144679.1"/>
    </source>
</evidence>
<name>A0A6A6BKP3_9PEZI</name>
<dbReference type="PROSITE" id="PS50967">
    <property type="entry name" value="HRDC"/>
    <property type="match status" value="1"/>
</dbReference>
<dbReference type="InterPro" id="IPR004589">
    <property type="entry name" value="DNA_helicase_ATP-dep_RecQ"/>
</dbReference>
<dbReference type="GO" id="GO:0006260">
    <property type="term" value="P:DNA replication"/>
    <property type="evidence" value="ECO:0007669"/>
    <property type="project" value="InterPro"/>
</dbReference>
<dbReference type="GO" id="GO:0016787">
    <property type="term" value="F:hydrolase activity"/>
    <property type="evidence" value="ECO:0007669"/>
    <property type="project" value="UniProtKB-KW"/>
</dbReference>
<keyword evidence="10" id="KW-0413">Isomerase</keyword>
<comment type="subcellular location">
    <subcellularLocation>
        <location evidence="1 13">Nucleus</location>
    </subcellularLocation>
</comment>
<keyword evidence="8" id="KW-0238">DNA-binding</keyword>
<dbReference type="FunFam" id="3.40.50.300:FF:001975">
    <property type="entry name" value="ATP-dependent DNA helicase"/>
    <property type="match status" value="1"/>
</dbReference>
<dbReference type="InterPro" id="IPR044876">
    <property type="entry name" value="HRDC_dom_sf"/>
</dbReference>
<dbReference type="Proteomes" id="UP000799438">
    <property type="component" value="Unassembled WGS sequence"/>
</dbReference>
<dbReference type="InterPro" id="IPR011545">
    <property type="entry name" value="DEAD/DEAH_box_helicase_dom"/>
</dbReference>
<comment type="catalytic activity">
    <reaction evidence="13">
        <text>ATP + H2O = ADP + phosphate + H(+)</text>
        <dbReference type="Rhea" id="RHEA:13065"/>
        <dbReference type="ChEBI" id="CHEBI:15377"/>
        <dbReference type="ChEBI" id="CHEBI:15378"/>
        <dbReference type="ChEBI" id="CHEBI:30616"/>
        <dbReference type="ChEBI" id="CHEBI:43474"/>
        <dbReference type="ChEBI" id="CHEBI:456216"/>
    </reaction>
</comment>
<keyword evidence="5 13" id="KW-0378">Hydrolase</keyword>
<dbReference type="InterPro" id="IPR002121">
    <property type="entry name" value="HRDC_dom"/>
</dbReference>
<dbReference type="NCBIfam" id="TIGR00614">
    <property type="entry name" value="recQ_fam"/>
    <property type="match status" value="1"/>
</dbReference>
<evidence type="ECO:0000256" key="11">
    <source>
        <dbReference type="ARBA" id="ARBA00023242"/>
    </source>
</evidence>
<keyword evidence="7 13" id="KW-0067">ATP-binding</keyword>
<dbReference type="GeneID" id="54294096"/>
<dbReference type="SMART" id="SM00341">
    <property type="entry name" value="HRDC"/>
    <property type="match status" value="1"/>
</dbReference>
<feature type="domain" description="Helicase C-terminal" evidence="17">
    <location>
        <begin position="323"/>
        <end position="475"/>
    </location>
</feature>
<dbReference type="OrthoDB" id="10261556at2759"/>
<evidence type="ECO:0000256" key="4">
    <source>
        <dbReference type="ARBA" id="ARBA00022763"/>
    </source>
</evidence>
<evidence type="ECO:0000256" key="3">
    <source>
        <dbReference type="ARBA" id="ARBA00022741"/>
    </source>
</evidence>
<accession>A0A6A6BKP3</accession>